<dbReference type="InterPro" id="IPR050406">
    <property type="entry name" value="FGGY_Carb_Kinase"/>
</dbReference>
<evidence type="ECO:0000256" key="3">
    <source>
        <dbReference type="ARBA" id="ARBA00022777"/>
    </source>
</evidence>
<dbReference type="EMBL" id="JACHDB010000002">
    <property type="protein sequence ID" value="MBB5435542.1"/>
    <property type="molecule type" value="Genomic_DNA"/>
</dbReference>
<organism evidence="6 7">
    <name type="scientific">Nocardiopsis composta</name>
    <dbReference type="NCBI Taxonomy" id="157465"/>
    <lineage>
        <taxon>Bacteria</taxon>
        <taxon>Bacillati</taxon>
        <taxon>Actinomycetota</taxon>
        <taxon>Actinomycetes</taxon>
        <taxon>Streptosporangiales</taxon>
        <taxon>Nocardiopsidaceae</taxon>
        <taxon>Nocardiopsis</taxon>
    </lineage>
</organism>
<dbReference type="SUPFAM" id="SSF53067">
    <property type="entry name" value="Actin-like ATPase domain"/>
    <property type="match status" value="2"/>
</dbReference>
<comment type="caution">
    <text evidence="6">The sequence shown here is derived from an EMBL/GenBank/DDBJ whole genome shotgun (WGS) entry which is preliminary data.</text>
</comment>
<evidence type="ECO:0000256" key="1">
    <source>
        <dbReference type="ARBA" id="ARBA00009156"/>
    </source>
</evidence>
<reference evidence="6 7" key="1">
    <citation type="submission" date="2020-08" db="EMBL/GenBank/DDBJ databases">
        <title>Sequencing the genomes of 1000 actinobacteria strains.</title>
        <authorList>
            <person name="Klenk H.-P."/>
        </authorList>
    </citation>
    <scope>NUCLEOTIDE SEQUENCE [LARGE SCALE GENOMIC DNA]</scope>
    <source>
        <strain evidence="6 7">DSM 44551</strain>
    </source>
</reference>
<feature type="domain" description="Carbohydrate kinase FGGY N-terminal" evidence="4">
    <location>
        <begin position="1"/>
        <end position="235"/>
    </location>
</feature>
<evidence type="ECO:0000259" key="4">
    <source>
        <dbReference type="Pfam" id="PF00370"/>
    </source>
</evidence>
<protein>
    <submittedName>
        <fullName evidence="6">Sugar (Pentulose or hexulose) kinase</fullName>
    </submittedName>
</protein>
<dbReference type="InterPro" id="IPR000577">
    <property type="entry name" value="Carb_kinase_FGGY"/>
</dbReference>
<dbReference type="Pfam" id="PF00370">
    <property type="entry name" value="FGGY_N"/>
    <property type="match status" value="1"/>
</dbReference>
<dbReference type="PANTHER" id="PTHR43095">
    <property type="entry name" value="SUGAR KINASE"/>
    <property type="match status" value="1"/>
</dbReference>
<name>A0A7W8QS05_9ACTN</name>
<evidence type="ECO:0000256" key="2">
    <source>
        <dbReference type="ARBA" id="ARBA00022679"/>
    </source>
</evidence>
<dbReference type="Pfam" id="PF02782">
    <property type="entry name" value="FGGY_C"/>
    <property type="match status" value="1"/>
</dbReference>
<dbReference type="InterPro" id="IPR018484">
    <property type="entry name" value="FGGY_N"/>
</dbReference>
<proteinExistence type="inferred from homology"/>
<keyword evidence="7" id="KW-1185">Reference proteome</keyword>
<dbReference type="InterPro" id="IPR018485">
    <property type="entry name" value="FGGY_C"/>
</dbReference>
<dbReference type="RefSeq" id="WP_184398423.1">
    <property type="nucleotide sequence ID" value="NZ_BAAAJD010000026.1"/>
</dbReference>
<keyword evidence="3 6" id="KW-0418">Kinase</keyword>
<comment type="similarity">
    <text evidence="1">Belongs to the FGGY kinase family.</text>
</comment>
<dbReference type="AlphaFoldDB" id="A0A7W8QS05"/>
<accession>A0A7W8QS05</accession>
<sequence length="482" mass="49582">MYIGVDIGTSLTKAVAFDADGREAGTEAVSTRLLHPAPGRVEQDADEVFASVGTVVGRLTARLSGPVRLLALTGQGDGLWLLDDQGRPTRPALSWMDGRAAGLIRRWEAAGVPDEVFRATGNTLFPGAPAALLAWLDAEEPEELDRAATAGYCKDMVFQRLTGVRATDPSDASLPFGGGPDGYSSAALRATGLEHRAGLLAPVHDGPPAAPLSTAGAELVGLPAGTPVTSGPFDLPACARGSGVRRPGDGMVIIGTTLACQVAREKAQTTGEPSGMSLATGGGAYLRAMPAMVGTAGLDWALRTTGHGIGDLEGLLAESPPGARGVHMLPYLAPSGERAPFVDPFARGEISGLSLHHGPADVVRALCEGIAYAARHCLEAAGLDGDLVLCGGGSRSPLWVEVFSGVMGVPVTLEAGAQVGARGAVLAGLAAVGEPVDEQAWTRAPRTAAPAPEPVRLYEEGYRRYRAHLEAVRPLWAGDGAR</sequence>
<dbReference type="PIRSF" id="PIRSF000538">
    <property type="entry name" value="GlpK"/>
    <property type="match status" value="1"/>
</dbReference>
<gene>
    <name evidence="6" type="ORF">HDA36_005690</name>
</gene>
<dbReference type="InterPro" id="IPR043129">
    <property type="entry name" value="ATPase_NBD"/>
</dbReference>
<keyword evidence="2" id="KW-0808">Transferase</keyword>
<feature type="domain" description="Carbohydrate kinase FGGY C-terminal" evidence="5">
    <location>
        <begin position="314"/>
        <end position="431"/>
    </location>
</feature>
<evidence type="ECO:0000259" key="5">
    <source>
        <dbReference type="Pfam" id="PF02782"/>
    </source>
</evidence>
<dbReference type="PANTHER" id="PTHR43095:SF3">
    <property type="entry name" value="L-XYLULOSE_3-KETO-L-GULONATE KINASE"/>
    <property type="match status" value="1"/>
</dbReference>
<dbReference type="GO" id="GO:0005975">
    <property type="term" value="P:carbohydrate metabolic process"/>
    <property type="evidence" value="ECO:0007669"/>
    <property type="project" value="InterPro"/>
</dbReference>
<evidence type="ECO:0000313" key="7">
    <source>
        <dbReference type="Proteomes" id="UP000572635"/>
    </source>
</evidence>
<evidence type="ECO:0000313" key="6">
    <source>
        <dbReference type="EMBL" id="MBB5435542.1"/>
    </source>
</evidence>
<dbReference type="Gene3D" id="3.30.420.40">
    <property type="match status" value="2"/>
</dbReference>
<dbReference type="Proteomes" id="UP000572635">
    <property type="component" value="Unassembled WGS sequence"/>
</dbReference>
<dbReference type="GO" id="GO:0016301">
    <property type="term" value="F:kinase activity"/>
    <property type="evidence" value="ECO:0007669"/>
    <property type="project" value="UniProtKB-KW"/>
</dbReference>